<proteinExistence type="predicted"/>
<evidence type="ECO:0000313" key="3">
    <source>
        <dbReference type="EMBL" id="KIJ96084.1"/>
    </source>
</evidence>
<feature type="domain" description="PPM-type phosphatase" evidence="2">
    <location>
        <begin position="121"/>
        <end position="302"/>
    </location>
</feature>
<organism evidence="3 4">
    <name type="scientific">Laccaria amethystina LaAM-08-1</name>
    <dbReference type="NCBI Taxonomy" id="1095629"/>
    <lineage>
        <taxon>Eukaryota</taxon>
        <taxon>Fungi</taxon>
        <taxon>Dikarya</taxon>
        <taxon>Basidiomycota</taxon>
        <taxon>Agaricomycotina</taxon>
        <taxon>Agaricomycetes</taxon>
        <taxon>Agaricomycetidae</taxon>
        <taxon>Agaricales</taxon>
        <taxon>Agaricineae</taxon>
        <taxon>Hydnangiaceae</taxon>
        <taxon>Laccaria</taxon>
    </lineage>
</organism>
<feature type="region of interest" description="Disordered" evidence="1">
    <location>
        <begin position="101"/>
        <end position="131"/>
    </location>
</feature>
<feature type="region of interest" description="Disordered" evidence="1">
    <location>
        <begin position="1"/>
        <end position="25"/>
    </location>
</feature>
<dbReference type="HOGENOM" id="CLU_921559_0_0_1"/>
<dbReference type="EMBL" id="KN838733">
    <property type="protein sequence ID" value="KIJ96084.1"/>
    <property type="molecule type" value="Genomic_DNA"/>
</dbReference>
<dbReference type="GO" id="GO:0004722">
    <property type="term" value="F:protein serine/threonine phosphatase activity"/>
    <property type="evidence" value="ECO:0007669"/>
    <property type="project" value="InterPro"/>
</dbReference>
<dbReference type="Proteomes" id="UP000054477">
    <property type="component" value="Unassembled WGS sequence"/>
</dbReference>
<evidence type="ECO:0000259" key="2">
    <source>
        <dbReference type="PROSITE" id="PS51746"/>
    </source>
</evidence>
<evidence type="ECO:0000313" key="4">
    <source>
        <dbReference type="Proteomes" id="UP000054477"/>
    </source>
</evidence>
<dbReference type="OrthoDB" id="420076at2759"/>
<reference evidence="3 4" key="1">
    <citation type="submission" date="2014-04" db="EMBL/GenBank/DDBJ databases">
        <authorList>
            <consortium name="DOE Joint Genome Institute"/>
            <person name="Kuo A."/>
            <person name="Kohler A."/>
            <person name="Nagy L.G."/>
            <person name="Floudas D."/>
            <person name="Copeland A."/>
            <person name="Barry K.W."/>
            <person name="Cichocki N."/>
            <person name="Veneault-Fourrey C."/>
            <person name="LaButti K."/>
            <person name="Lindquist E.A."/>
            <person name="Lipzen A."/>
            <person name="Lundell T."/>
            <person name="Morin E."/>
            <person name="Murat C."/>
            <person name="Sun H."/>
            <person name="Tunlid A."/>
            <person name="Henrissat B."/>
            <person name="Grigoriev I.V."/>
            <person name="Hibbett D.S."/>
            <person name="Martin F."/>
            <person name="Nordberg H.P."/>
            <person name="Cantor M.N."/>
            <person name="Hua S.X."/>
        </authorList>
    </citation>
    <scope>NUCLEOTIDE SEQUENCE [LARGE SCALE GENOMIC DNA]</scope>
    <source>
        <strain evidence="3 4">LaAM-08-1</strain>
    </source>
</reference>
<dbReference type="CDD" id="cd00143">
    <property type="entry name" value="PP2Cc"/>
    <property type="match status" value="1"/>
</dbReference>
<dbReference type="SMART" id="SM00332">
    <property type="entry name" value="PP2Cc"/>
    <property type="match status" value="1"/>
</dbReference>
<accession>A0A0C9WKA1</accession>
<protein>
    <recommendedName>
        <fullName evidence="2">PPM-type phosphatase domain-containing protein</fullName>
    </recommendedName>
</protein>
<sequence length="302" mass="32526">MSHDVLSSEDSNPQGPSKDNPSAVFNGIRKDLDKLGKDINDLPDAPGIDNDLSALEKISKDLALLGKGLEELQKSVEALRKDTDAPQSDDDQVMHQALTTHAASAERASTLSSFPAIPPQKTTSPQPSATSPHSWSFFGVFDGHNGPATSAFLNSNLFNAIIGALDGLFSKHAPTIKEAFLRVDDEFVNWALERALEQTSKEAAVSLLATAHAGSCALVGFYESETRLHRIALTRDSRAVLGRKVSRKGKETYEVPEPEITTTEVQPGDCVVLATDGLWDCLTTEELMGWWAPMQCLPTGGA</sequence>
<feature type="compositionally biased region" description="Polar residues" evidence="1">
    <location>
        <begin position="120"/>
        <end position="131"/>
    </location>
</feature>
<dbReference type="Gene3D" id="3.60.40.10">
    <property type="entry name" value="PPM-type phosphatase domain"/>
    <property type="match status" value="2"/>
</dbReference>
<feature type="compositionally biased region" description="Polar residues" evidence="1">
    <location>
        <begin position="101"/>
        <end position="113"/>
    </location>
</feature>
<dbReference type="InterPro" id="IPR001932">
    <property type="entry name" value="PPM-type_phosphatase-like_dom"/>
</dbReference>
<dbReference type="STRING" id="1095629.A0A0C9WKA1"/>
<dbReference type="InterPro" id="IPR015655">
    <property type="entry name" value="PP2C"/>
</dbReference>
<dbReference type="PANTHER" id="PTHR47992">
    <property type="entry name" value="PROTEIN PHOSPHATASE"/>
    <property type="match status" value="1"/>
</dbReference>
<dbReference type="SUPFAM" id="SSF81606">
    <property type="entry name" value="PP2C-like"/>
    <property type="match status" value="1"/>
</dbReference>
<gene>
    <name evidence="3" type="ORF">K443DRAFT_124588</name>
</gene>
<dbReference type="AlphaFoldDB" id="A0A0C9WKA1"/>
<feature type="compositionally biased region" description="Polar residues" evidence="1">
    <location>
        <begin position="8"/>
        <end position="20"/>
    </location>
</feature>
<dbReference type="PROSITE" id="PS51746">
    <property type="entry name" value="PPM_2"/>
    <property type="match status" value="1"/>
</dbReference>
<reference evidence="4" key="2">
    <citation type="submission" date="2015-01" db="EMBL/GenBank/DDBJ databases">
        <title>Evolutionary Origins and Diversification of the Mycorrhizal Mutualists.</title>
        <authorList>
            <consortium name="DOE Joint Genome Institute"/>
            <consortium name="Mycorrhizal Genomics Consortium"/>
            <person name="Kohler A."/>
            <person name="Kuo A."/>
            <person name="Nagy L.G."/>
            <person name="Floudas D."/>
            <person name="Copeland A."/>
            <person name="Barry K.W."/>
            <person name="Cichocki N."/>
            <person name="Veneault-Fourrey C."/>
            <person name="LaButti K."/>
            <person name="Lindquist E.A."/>
            <person name="Lipzen A."/>
            <person name="Lundell T."/>
            <person name="Morin E."/>
            <person name="Murat C."/>
            <person name="Riley R."/>
            <person name="Ohm R."/>
            <person name="Sun H."/>
            <person name="Tunlid A."/>
            <person name="Henrissat B."/>
            <person name="Grigoriev I.V."/>
            <person name="Hibbett D.S."/>
            <person name="Martin F."/>
        </authorList>
    </citation>
    <scope>NUCLEOTIDE SEQUENCE [LARGE SCALE GENOMIC DNA]</scope>
    <source>
        <strain evidence="4">LaAM-08-1</strain>
    </source>
</reference>
<keyword evidence="4" id="KW-1185">Reference proteome</keyword>
<dbReference type="InterPro" id="IPR036457">
    <property type="entry name" value="PPM-type-like_dom_sf"/>
</dbReference>
<dbReference type="Pfam" id="PF00481">
    <property type="entry name" value="PP2C"/>
    <property type="match status" value="2"/>
</dbReference>
<name>A0A0C9WKA1_9AGAR</name>
<evidence type="ECO:0000256" key="1">
    <source>
        <dbReference type="SAM" id="MobiDB-lite"/>
    </source>
</evidence>